<dbReference type="GO" id="GO:0004190">
    <property type="term" value="F:aspartic-type endopeptidase activity"/>
    <property type="evidence" value="ECO:0007669"/>
    <property type="project" value="InterPro"/>
</dbReference>
<accession>A0A6J6I9C9</accession>
<dbReference type="Pfam" id="PF01478">
    <property type="entry name" value="Peptidase_A24"/>
    <property type="match status" value="1"/>
</dbReference>
<dbReference type="InterPro" id="IPR000045">
    <property type="entry name" value="Prepilin_IV_endopep_pep"/>
</dbReference>
<evidence type="ECO:0000313" key="5">
    <source>
        <dbReference type="EMBL" id="CAB4623115.1"/>
    </source>
</evidence>
<feature type="transmembrane region" description="Helical" evidence="2">
    <location>
        <begin position="57"/>
        <end position="80"/>
    </location>
</feature>
<feature type="transmembrane region" description="Helical" evidence="2">
    <location>
        <begin position="157"/>
        <end position="178"/>
    </location>
</feature>
<evidence type="ECO:0000256" key="1">
    <source>
        <dbReference type="ARBA" id="ARBA00005801"/>
    </source>
</evidence>
<feature type="transmembrane region" description="Helical" evidence="2">
    <location>
        <begin position="30"/>
        <end position="50"/>
    </location>
</feature>
<evidence type="ECO:0000259" key="3">
    <source>
        <dbReference type="Pfam" id="PF01478"/>
    </source>
</evidence>
<proteinExistence type="inferred from homology"/>
<keyword evidence="2" id="KW-0812">Transmembrane</keyword>
<reference evidence="4" key="1">
    <citation type="submission" date="2020-05" db="EMBL/GenBank/DDBJ databases">
        <authorList>
            <person name="Chiriac C."/>
            <person name="Salcher M."/>
            <person name="Ghai R."/>
            <person name="Kavagutti S V."/>
        </authorList>
    </citation>
    <scope>NUCLEOTIDE SEQUENCE</scope>
</reference>
<feature type="transmembrane region" description="Helical" evidence="2">
    <location>
        <begin position="190"/>
        <end position="207"/>
    </location>
</feature>
<keyword evidence="2" id="KW-0472">Membrane</keyword>
<dbReference type="EMBL" id="CAEZVK010000009">
    <property type="protein sequence ID" value="CAB4623115.1"/>
    <property type="molecule type" value="Genomic_DNA"/>
</dbReference>
<comment type="similarity">
    <text evidence="1">Belongs to the peptidase A24 family.</text>
</comment>
<organism evidence="4">
    <name type="scientific">freshwater metagenome</name>
    <dbReference type="NCBI Taxonomy" id="449393"/>
    <lineage>
        <taxon>unclassified sequences</taxon>
        <taxon>metagenomes</taxon>
        <taxon>ecological metagenomes</taxon>
    </lineage>
</organism>
<gene>
    <name evidence="4" type="ORF">UFOPK1827_01958</name>
    <name evidence="5" type="ORF">UFOPK2000_00203</name>
</gene>
<feature type="transmembrane region" description="Helical" evidence="2">
    <location>
        <begin position="86"/>
        <end position="102"/>
    </location>
</feature>
<keyword evidence="2" id="KW-1133">Transmembrane helix</keyword>
<protein>
    <submittedName>
        <fullName evidence="4">Unannotated protein</fullName>
    </submittedName>
</protein>
<dbReference type="EMBL" id="CAEZUO010000155">
    <property type="protein sequence ID" value="CAB4620589.1"/>
    <property type="molecule type" value="Genomic_DNA"/>
</dbReference>
<name>A0A6J6I9C9_9ZZZZ</name>
<dbReference type="AlphaFoldDB" id="A0A6J6I9C9"/>
<sequence>MYFTLTFSAVLAAALTPVTKRVTSRAKSKGPWFSVPLAAIISASLFWSAAQLLTVNLVFAGGLAAVSAILATHVVIDLYVRRLLRQLSYAGFMIFLLCSFFVKPMEASGTSGLLVGAFSMAAIAALLVLVSRGALGLGDFHLAPLLGAILGWFSPSAVLLAWMITAIAGALFTTAGLVSKRLSRGSLIPYGPFMIFGTLVAVVAVGIRG</sequence>
<evidence type="ECO:0000313" key="4">
    <source>
        <dbReference type="EMBL" id="CAB4620589.1"/>
    </source>
</evidence>
<feature type="transmembrane region" description="Helical" evidence="2">
    <location>
        <begin position="114"/>
        <end position="137"/>
    </location>
</feature>
<dbReference type="InterPro" id="IPR050882">
    <property type="entry name" value="Prepilin_peptidase/N-MTase"/>
</dbReference>
<dbReference type="PANTHER" id="PTHR30487:SF0">
    <property type="entry name" value="PREPILIN LEADER PEPTIDASE_N-METHYLTRANSFERASE-RELATED"/>
    <property type="match status" value="1"/>
</dbReference>
<dbReference type="PANTHER" id="PTHR30487">
    <property type="entry name" value="TYPE 4 PREPILIN-LIKE PROTEINS LEADER PEPTIDE-PROCESSING ENZYME"/>
    <property type="match status" value="1"/>
</dbReference>
<dbReference type="GO" id="GO:0005886">
    <property type="term" value="C:plasma membrane"/>
    <property type="evidence" value="ECO:0007669"/>
    <property type="project" value="TreeGrafter"/>
</dbReference>
<evidence type="ECO:0000256" key="2">
    <source>
        <dbReference type="SAM" id="Phobius"/>
    </source>
</evidence>
<dbReference type="GO" id="GO:0006465">
    <property type="term" value="P:signal peptide processing"/>
    <property type="evidence" value="ECO:0007669"/>
    <property type="project" value="TreeGrafter"/>
</dbReference>
<feature type="domain" description="Prepilin type IV endopeptidase peptidase" evidence="3">
    <location>
        <begin position="66"/>
        <end position="167"/>
    </location>
</feature>